<name>A0A8I6R9K9_CIMLE</name>
<accession>A0A8I6R9K9</accession>
<dbReference type="AlphaFoldDB" id="A0A8I6R9K9"/>
<dbReference type="GeneID" id="106661136"/>
<dbReference type="RefSeq" id="XP_014239840.1">
    <property type="nucleotide sequence ID" value="XM_014384354.2"/>
</dbReference>
<reference evidence="1" key="1">
    <citation type="submission" date="2022-01" db="UniProtKB">
        <authorList>
            <consortium name="EnsemblMetazoa"/>
        </authorList>
    </citation>
    <scope>IDENTIFICATION</scope>
</reference>
<dbReference type="Proteomes" id="UP000494040">
    <property type="component" value="Unassembled WGS sequence"/>
</dbReference>
<dbReference type="KEGG" id="clec:106661136"/>
<organism evidence="1 2">
    <name type="scientific">Cimex lectularius</name>
    <name type="common">Bed bug</name>
    <name type="synonym">Acanthia lectularia</name>
    <dbReference type="NCBI Taxonomy" id="79782"/>
    <lineage>
        <taxon>Eukaryota</taxon>
        <taxon>Metazoa</taxon>
        <taxon>Ecdysozoa</taxon>
        <taxon>Arthropoda</taxon>
        <taxon>Hexapoda</taxon>
        <taxon>Insecta</taxon>
        <taxon>Pterygota</taxon>
        <taxon>Neoptera</taxon>
        <taxon>Paraneoptera</taxon>
        <taxon>Hemiptera</taxon>
        <taxon>Heteroptera</taxon>
        <taxon>Panheteroptera</taxon>
        <taxon>Cimicomorpha</taxon>
        <taxon>Cimicidae</taxon>
        <taxon>Cimex</taxon>
    </lineage>
</organism>
<keyword evidence="2" id="KW-1185">Reference proteome</keyword>
<evidence type="ECO:0000313" key="1">
    <source>
        <dbReference type="EnsemblMetazoa" id="XP_014239840.1"/>
    </source>
</evidence>
<evidence type="ECO:0000313" key="2">
    <source>
        <dbReference type="Proteomes" id="UP000494040"/>
    </source>
</evidence>
<proteinExistence type="predicted"/>
<dbReference type="EnsemblMetazoa" id="XM_014384354.2">
    <property type="protein sequence ID" value="XP_014239840.1"/>
    <property type="gene ID" value="LOC106661136"/>
</dbReference>
<protein>
    <submittedName>
        <fullName evidence="1">Uncharacterized protein</fullName>
    </submittedName>
</protein>
<sequence>MLLYSGTPHSIATRFNLHLHSIIHFFINWCNPPRAHYSSYFFFIILAPWHQLSTDFALQSPPHNVMNLLFHFHYFSDRSSRVGLASHVFVVLLVATELNRLQAKDNEVLARFITFNSTSDRISRNFLLQTRSSTDGSSSHRRLDVSKSLQRFTVNRPTKKQRKFVKTESAYNFQKGLSVSTEETFLNRLLPAKKTGNTGIRVTCSLPYSKANKKCKIELSDSTVSISDLTHDDREIRQKIEKNETLSPQMEFGQRNTPGKIPKITKNIKNFVLNDKVINKREIVAKVDGKTRKFIVVFPNVEILMDGIIHDYPFQDYVDDHQLGTFNLQLETNIFKQDGSNDYEINIKVMAIRNRRRFDSKSVIILKATQEQNKNSSEIGPGPKTSLFQIGKPIFIETEIAPNIINRIEIKQEELHDSTSLGKQKVLNENDMQINKTILTVIYNLTWTVAQPEETMPPFMYIRKTPVDKIIPIIEKSVIDQEKTFTNVQSVPGSDVINDEMTESNLKETLQPEDPDELNKTTNFEIDTTGHNDSAQIRHCPNCTIYTNTGYKNSAEKKAQAMDTPASKPDWIIGRKIAISAIPQKTDGEEDGETGKTVPHYKTFTTKIYKFTPSVIKQENSAEIEEGKTKTEIPLSLCNECPNEEKYWSAKVLKQTSPFPYGVGTDFLKNNTYPDDQPVRFLTTKRLRPFISIRIPKRPAAKNERLTSTIQPKNRKALYAKKLDLVKATKLPQSASIKLRLTTINPNEFIFVGAMPHHRNRSKMAKYSL</sequence>